<sequence length="59" mass="6868">MFGFLKPNPAKKLRKAYDNKLEQAMHAQRNGDMRLYADLTEQSEQIWQQLTALEKSNGN</sequence>
<evidence type="ECO:0000313" key="1">
    <source>
        <dbReference type="EMBL" id="MBV2128609.1"/>
    </source>
</evidence>
<dbReference type="Proteomes" id="UP000704611">
    <property type="component" value="Unassembled WGS sequence"/>
</dbReference>
<dbReference type="EMBL" id="JAHRID010000002">
    <property type="protein sequence ID" value="MBV2128609.1"/>
    <property type="molecule type" value="Genomic_DNA"/>
</dbReference>
<evidence type="ECO:0000313" key="2">
    <source>
        <dbReference type="Proteomes" id="UP000704611"/>
    </source>
</evidence>
<accession>A0ABS6MIK0</accession>
<dbReference type="RefSeq" id="WP_217668141.1">
    <property type="nucleotide sequence ID" value="NZ_JAHRID010000002.1"/>
</dbReference>
<reference evidence="1 2" key="1">
    <citation type="submission" date="2021-06" db="EMBL/GenBank/DDBJ databases">
        <title>Rheinheimera indica sp. nov., isolated from deep-sea sediment.</title>
        <authorList>
            <person name="Wang Z."/>
            <person name="Zhang X.-Y."/>
        </authorList>
    </citation>
    <scope>NUCLEOTIDE SEQUENCE [LARGE SCALE GENOMIC DNA]</scope>
    <source>
        <strain evidence="1 2">SM2107</strain>
    </source>
</reference>
<gene>
    <name evidence="1" type="ORF">KQY15_05815</name>
</gene>
<comment type="caution">
    <text evidence="1">The sequence shown here is derived from an EMBL/GenBank/DDBJ whole genome shotgun (WGS) entry which is preliminary data.</text>
</comment>
<dbReference type="Pfam" id="PF20027">
    <property type="entry name" value="DUF6435"/>
    <property type="match status" value="1"/>
</dbReference>
<keyword evidence="2" id="KW-1185">Reference proteome</keyword>
<name>A0ABS6MIK0_9GAMM</name>
<organism evidence="1 2">
    <name type="scientific">Arsukibacterium indicum</name>
    <dbReference type="NCBI Taxonomy" id="2848612"/>
    <lineage>
        <taxon>Bacteria</taxon>
        <taxon>Pseudomonadati</taxon>
        <taxon>Pseudomonadota</taxon>
        <taxon>Gammaproteobacteria</taxon>
        <taxon>Chromatiales</taxon>
        <taxon>Chromatiaceae</taxon>
        <taxon>Arsukibacterium</taxon>
    </lineage>
</organism>
<protein>
    <submittedName>
        <fullName evidence="1">Lacal_2735 family protein</fullName>
    </submittedName>
</protein>
<dbReference type="NCBIfam" id="NF033487">
    <property type="entry name" value="Lacal_2735_fam"/>
    <property type="match status" value="1"/>
</dbReference>
<dbReference type="InterPro" id="IPR045493">
    <property type="entry name" value="DUF6435"/>
</dbReference>
<proteinExistence type="predicted"/>